<evidence type="ECO:0000256" key="2">
    <source>
        <dbReference type="ARBA" id="ARBA00009993"/>
    </source>
</evidence>
<dbReference type="GO" id="GO:0016567">
    <property type="term" value="P:protein ubiquitination"/>
    <property type="evidence" value="ECO:0007669"/>
    <property type="project" value="UniProtKB-UniRule"/>
</dbReference>
<evidence type="ECO:0000259" key="6">
    <source>
        <dbReference type="Pfam" id="PF03931"/>
    </source>
</evidence>
<evidence type="ECO:0000256" key="1">
    <source>
        <dbReference type="ARBA" id="ARBA00004906"/>
    </source>
</evidence>
<evidence type="ECO:0000313" key="7">
    <source>
        <dbReference type="EMBL" id="KAL3818513.1"/>
    </source>
</evidence>
<dbReference type="InterPro" id="IPR016073">
    <property type="entry name" value="Skp1_comp_POZ"/>
</dbReference>
<sequence>MSSFQAKPSSSTSSFELEKNPELDIKIVLKSSDNSIHFVKKSVIAKSVTIKNLIDDGCADNGGIIPLQNVNKSTLLSVLHYLNIHAELSDEGSEIKVFDENFTKDFSFEKKCDLILAANYLDIKELLDLMNQKIADFIKNKQVEEVRKIFNIANDFTVEEEAAIRNENAWAFEDINKDT</sequence>
<dbReference type="Gene3D" id="3.30.710.10">
    <property type="entry name" value="Potassium Channel Kv1.1, Chain A"/>
    <property type="match status" value="1"/>
</dbReference>
<organism evidence="7 8">
    <name type="scientific">Penstemon smallii</name>
    <dbReference type="NCBI Taxonomy" id="265156"/>
    <lineage>
        <taxon>Eukaryota</taxon>
        <taxon>Viridiplantae</taxon>
        <taxon>Streptophyta</taxon>
        <taxon>Embryophyta</taxon>
        <taxon>Tracheophyta</taxon>
        <taxon>Spermatophyta</taxon>
        <taxon>Magnoliopsida</taxon>
        <taxon>eudicotyledons</taxon>
        <taxon>Gunneridae</taxon>
        <taxon>Pentapetalae</taxon>
        <taxon>asterids</taxon>
        <taxon>lamiids</taxon>
        <taxon>Lamiales</taxon>
        <taxon>Plantaginaceae</taxon>
        <taxon>Cheloneae</taxon>
        <taxon>Penstemon</taxon>
    </lineage>
</organism>
<dbReference type="InterPro" id="IPR016072">
    <property type="entry name" value="Skp1_comp_dimer"/>
</dbReference>
<evidence type="ECO:0000259" key="5">
    <source>
        <dbReference type="Pfam" id="PF01466"/>
    </source>
</evidence>
<dbReference type="Proteomes" id="UP001634393">
    <property type="component" value="Unassembled WGS sequence"/>
</dbReference>
<dbReference type="Pfam" id="PF01466">
    <property type="entry name" value="Skp1"/>
    <property type="match status" value="1"/>
</dbReference>
<protein>
    <recommendedName>
        <fullName evidence="4">SKP1-like protein</fullName>
    </recommendedName>
</protein>
<proteinExistence type="inferred from homology"/>
<comment type="subunit">
    <text evidence="4">Part of a SCF (SKP1-cullin-F-box) protein ligase complex.</text>
</comment>
<evidence type="ECO:0000256" key="3">
    <source>
        <dbReference type="ARBA" id="ARBA00022786"/>
    </source>
</evidence>
<dbReference type="InterPro" id="IPR001232">
    <property type="entry name" value="SKP1-like"/>
</dbReference>
<dbReference type="AlphaFoldDB" id="A0ABD3S1Z2"/>
<comment type="caution">
    <text evidence="7">The sequence shown here is derived from an EMBL/GenBank/DDBJ whole genome shotgun (WGS) entry which is preliminary data.</text>
</comment>
<dbReference type="InterPro" id="IPR016897">
    <property type="entry name" value="SKP1"/>
</dbReference>
<gene>
    <name evidence="7" type="ORF">ACJIZ3_004418</name>
</gene>
<reference evidence="7 8" key="1">
    <citation type="submission" date="2024-12" db="EMBL/GenBank/DDBJ databases">
        <title>The unique morphological basis and parallel evolutionary history of personate flowers in Penstemon.</title>
        <authorList>
            <person name="Depatie T.H."/>
            <person name="Wessinger C.A."/>
        </authorList>
    </citation>
    <scope>NUCLEOTIDE SEQUENCE [LARGE SCALE GENOMIC DNA]</scope>
    <source>
        <strain evidence="7">WTNN_2</strain>
        <tissue evidence="7">Leaf</tissue>
    </source>
</reference>
<dbReference type="SMART" id="SM00512">
    <property type="entry name" value="Skp1"/>
    <property type="match status" value="1"/>
</dbReference>
<dbReference type="InterPro" id="IPR011333">
    <property type="entry name" value="SKP1/BTB/POZ_sf"/>
</dbReference>
<comment type="function">
    <text evidence="4">Involved in ubiquitination and subsequent proteasomal degradation of target proteins. Together with CUL1, RBX1 and a F-box protein, it forms a SCF E3 ubiquitin ligase complex. The functional specificity of this complex depends on the type of F-box protein. In the SCF complex, it serves as an adapter that links the F-box protein to CUL1.</text>
</comment>
<dbReference type="Pfam" id="PF03931">
    <property type="entry name" value="Skp1_POZ"/>
    <property type="match status" value="1"/>
</dbReference>
<comment type="pathway">
    <text evidence="1 4">Protein modification; protein ubiquitination.</text>
</comment>
<feature type="domain" description="SKP1 component dimerisation" evidence="5">
    <location>
        <begin position="124"/>
        <end position="171"/>
    </location>
</feature>
<feature type="domain" description="SKP1 component POZ" evidence="6">
    <location>
        <begin position="26"/>
        <end position="86"/>
    </location>
</feature>
<dbReference type="GO" id="GO:0009867">
    <property type="term" value="P:jasmonic acid mediated signaling pathway"/>
    <property type="evidence" value="ECO:0007669"/>
    <property type="project" value="UniProtKB-ARBA"/>
</dbReference>
<name>A0ABD3S1Z2_9LAMI</name>
<evidence type="ECO:0000313" key="8">
    <source>
        <dbReference type="Proteomes" id="UP001634393"/>
    </source>
</evidence>
<comment type="similarity">
    <text evidence="2 4">Belongs to the SKP1 family.</text>
</comment>
<keyword evidence="8" id="KW-1185">Reference proteome</keyword>
<evidence type="ECO:0000256" key="4">
    <source>
        <dbReference type="PIRNR" id="PIRNR028729"/>
    </source>
</evidence>
<dbReference type="PANTHER" id="PTHR11165">
    <property type="entry name" value="SKP1"/>
    <property type="match status" value="1"/>
</dbReference>
<dbReference type="EMBL" id="JBJXBP010000007">
    <property type="protein sequence ID" value="KAL3818513.1"/>
    <property type="molecule type" value="Genomic_DNA"/>
</dbReference>
<accession>A0ABD3S1Z2</accession>
<dbReference type="InterPro" id="IPR036296">
    <property type="entry name" value="SKP1-like_dim_sf"/>
</dbReference>
<dbReference type="SUPFAM" id="SSF54695">
    <property type="entry name" value="POZ domain"/>
    <property type="match status" value="1"/>
</dbReference>
<dbReference type="SUPFAM" id="SSF81382">
    <property type="entry name" value="Skp1 dimerisation domain-like"/>
    <property type="match status" value="1"/>
</dbReference>
<keyword evidence="3 4" id="KW-0833">Ubl conjugation pathway</keyword>
<dbReference type="PIRSF" id="PIRSF028729">
    <property type="entry name" value="E3_ubiquit_lig_SCF_Skp"/>
    <property type="match status" value="1"/>
</dbReference>